<organism evidence="1 2">
    <name type="scientific">Moraxella nasicaprae</name>
    <dbReference type="NCBI Taxonomy" id="2904122"/>
    <lineage>
        <taxon>Bacteria</taxon>
        <taxon>Pseudomonadati</taxon>
        <taxon>Pseudomonadota</taxon>
        <taxon>Gammaproteobacteria</taxon>
        <taxon>Moraxellales</taxon>
        <taxon>Moraxellaceae</taxon>
        <taxon>Moraxella</taxon>
    </lineage>
</organism>
<evidence type="ECO:0000313" key="2">
    <source>
        <dbReference type="Proteomes" id="UP001063782"/>
    </source>
</evidence>
<dbReference type="RefSeq" id="WP_263075775.1">
    <property type="nucleotide sequence ID" value="NZ_CP089977.1"/>
</dbReference>
<gene>
    <name evidence="1" type="ORF">LU297_06700</name>
</gene>
<protein>
    <submittedName>
        <fullName evidence="1">Uncharacterized protein</fullName>
    </submittedName>
</protein>
<dbReference type="Proteomes" id="UP001063782">
    <property type="component" value="Chromosome"/>
</dbReference>
<keyword evidence="2" id="KW-1185">Reference proteome</keyword>
<name>A0ABY6F2J9_9GAMM</name>
<proteinExistence type="predicted"/>
<reference evidence="1" key="1">
    <citation type="submission" date="2021-12" db="EMBL/GenBank/DDBJ databases">
        <title>taxonomy of Moraxella sp. ZY201224.</title>
        <authorList>
            <person name="Li F."/>
        </authorList>
    </citation>
    <scope>NUCLEOTIDE SEQUENCE</scope>
    <source>
        <strain evidence="1">ZY201224</strain>
    </source>
</reference>
<accession>A0ABY6F2J9</accession>
<dbReference type="EMBL" id="CP089977">
    <property type="protein sequence ID" value="UXZ04290.1"/>
    <property type="molecule type" value="Genomic_DNA"/>
</dbReference>
<sequence length="143" mass="16211">MANFSPSIYFAKHWLNTPDSVKTAFKHELNDIIRLLDGDESVAEFEFTNADFDQTINTLLYADDAFASHTPPNRLVHSIDTTALTEPTQTIAPAELSTLEHHLHQKLSSQIDGFLGEHMAQLSSDLRLWLQTTIKNELANYKR</sequence>
<evidence type="ECO:0000313" key="1">
    <source>
        <dbReference type="EMBL" id="UXZ04290.1"/>
    </source>
</evidence>